<keyword evidence="4 5" id="KW-0472">Membrane</keyword>
<dbReference type="GO" id="GO:0006691">
    <property type="term" value="P:leukotriene metabolic process"/>
    <property type="evidence" value="ECO:0007669"/>
    <property type="project" value="UniProtKB-ARBA"/>
</dbReference>
<evidence type="ECO:0000256" key="1">
    <source>
        <dbReference type="ARBA" id="ARBA00004141"/>
    </source>
</evidence>
<organism evidence="6">
    <name type="scientific">Mantoniella antarctica</name>
    <dbReference type="NCBI Taxonomy" id="81844"/>
    <lineage>
        <taxon>Eukaryota</taxon>
        <taxon>Viridiplantae</taxon>
        <taxon>Chlorophyta</taxon>
        <taxon>Mamiellophyceae</taxon>
        <taxon>Mamiellales</taxon>
        <taxon>Mamiellaceae</taxon>
        <taxon>Mantoniella</taxon>
    </lineage>
</organism>
<feature type="transmembrane region" description="Helical" evidence="5">
    <location>
        <begin position="166"/>
        <end position="187"/>
    </location>
</feature>
<dbReference type="PANTHER" id="PTHR10250">
    <property type="entry name" value="MICROSOMAL GLUTATHIONE S-TRANSFERASE"/>
    <property type="match status" value="1"/>
</dbReference>
<protein>
    <recommendedName>
        <fullName evidence="7">Glutathione transferase</fullName>
    </recommendedName>
</protein>
<dbReference type="EMBL" id="HBFC01027497">
    <property type="protein sequence ID" value="CAD8714971.1"/>
    <property type="molecule type" value="Transcribed_RNA"/>
</dbReference>
<dbReference type="GO" id="GO:0005635">
    <property type="term" value="C:nuclear envelope"/>
    <property type="evidence" value="ECO:0007669"/>
    <property type="project" value="TreeGrafter"/>
</dbReference>
<dbReference type="PANTHER" id="PTHR10250:SF26">
    <property type="entry name" value="GLUTATHIONE S-TRANSFERASE 3, MITOCHONDRIAL"/>
    <property type="match status" value="1"/>
</dbReference>
<comment type="subcellular location">
    <subcellularLocation>
        <location evidence="1">Membrane</location>
        <topology evidence="1">Multi-pass membrane protein</topology>
    </subcellularLocation>
</comment>
<dbReference type="GO" id="GO:0004602">
    <property type="term" value="F:glutathione peroxidase activity"/>
    <property type="evidence" value="ECO:0007669"/>
    <property type="project" value="TreeGrafter"/>
</dbReference>
<dbReference type="InterPro" id="IPR001129">
    <property type="entry name" value="Membr-assoc_MAPEG"/>
</dbReference>
<dbReference type="Pfam" id="PF01124">
    <property type="entry name" value="MAPEG"/>
    <property type="match status" value="1"/>
</dbReference>
<name>A0A7S0SRW6_9CHLO</name>
<dbReference type="InterPro" id="IPR050997">
    <property type="entry name" value="MAPEG"/>
</dbReference>
<evidence type="ECO:0000256" key="3">
    <source>
        <dbReference type="ARBA" id="ARBA00022989"/>
    </source>
</evidence>
<dbReference type="AlphaFoldDB" id="A0A7S0SRW6"/>
<feature type="transmembrane region" description="Helical" evidence="5">
    <location>
        <begin position="52"/>
        <end position="73"/>
    </location>
</feature>
<dbReference type="GO" id="GO:0016020">
    <property type="term" value="C:membrane"/>
    <property type="evidence" value="ECO:0007669"/>
    <property type="project" value="UniProtKB-SubCell"/>
</dbReference>
<evidence type="ECO:0000256" key="4">
    <source>
        <dbReference type="ARBA" id="ARBA00023136"/>
    </source>
</evidence>
<accession>A0A7S0SRW6</accession>
<reference evidence="6" key="1">
    <citation type="submission" date="2021-01" db="EMBL/GenBank/DDBJ databases">
        <authorList>
            <person name="Corre E."/>
            <person name="Pelletier E."/>
            <person name="Niang G."/>
            <person name="Scheremetjew M."/>
            <person name="Finn R."/>
            <person name="Kale V."/>
            <person name="Holt S."/>
            <person name="Cochrane G."/>
            <person name="Meng A."/>
            <person name="Brown T."/>
            <person name="Cohen L."/>
        </authorList>
    </citation>
    <scope>NUCLEOTIDE SEQUENCE</scope>
    <source>
        <strain evidence="6">SL-175</strain>
    </source>
</reference>
<sequence>MGLLWTVSKLVAQTVGVLVAETYGAKYLAGAHPALHATLWGPSAVAAMLPRAYGLVALVNVVGAAFAVVALGLKVGAARTECGVDLPAMYATGTDARSVRFNCVQRGHQHALESLPALLAASMVGGVRYPVSVAAFGLLWIKARFAWAHGYASGDPKKRYASKWGFFIWTSLVGTFTACGAVGLEILGVL</sequence>
<evidence type="ECO:0000256" key="2">
    <source>
        <dbReference type="ARBA" id="ARBA00022692"/>
    </source>
</evidence>
<dbReference type="GO" id="GO:0005783">
    <property type="term" value="C:endoplasmic reticulum"/>
    <property type="evidence" value="ECO:0007669"/>
    <property type="project" value="TreeGrafter"/>
</dbReference>
<evidence type="ECO:0000313" key="6">
    <source>
        <dbReference type="EMBL" id="CAD8714971.1"/>
    </source>
</evidence>
<keyword evidence="2 5" id="KW-0812">Transmembrane</keyword>
<dbReference type="SUPFAM" id="SSF161084">
    <property type="entry name" value="MAPEG domain-like"/>
    <property type="match status" value="1"/>
</dbReference>
<gene>
    <name evidence="6" type="ORF">MANT1106_LOCUS16546</name>
</gene>
<dbReference type="InterPro" id="IPR023352">
    <property type="entry name" value="MAPEG-like_dom_sf"/>
</dbReference>
<evidence type="ECO:0008006" key="7">
    <source>
        <dbReference type="Google" id="ProtNLM"/>
    </source>
</evidence>
<dbReference type="Gene3D" id="1.20.120.550">
    <property type="entry name" value="Membrane associated eicosanoid/glutathione metabolism-like domain"/>
    <property type="match status" value="1"/>
</dbReference>
<keyword evidence="3 5" id="KW-1133">Transmembrane helix</keyword>
<evidence type="ECO:0000256" key="5">
    <source>
        <dbReference type="SAM" id="Phobius"/>
    </source>
</evidence>
<proteinExistence type="predicted"/>
<dbReference type="GO" id="GO:0004364">
    <property type="term" value="F:glutathione transferase activity"/>
    <property type="evidence" value="ECO:0007669"/>
    <property type="project" value="TreeGrafter"/>
</dbReference>